<dbReference type="EC" id="3.1.3.16" evidence="3"/>
<keyword evidence="4" id="KW-0479">Metal-binding</keyword>
<dbReference type="InterPro" id="IPR036457">
    <property type="entry name" value="PPM-type-like_dom_sf"/>
</dbReference>
<comment type="similarity">
    <text evidence="2">Belongs to the PP2C family.</text>
</comment>
<dbReference type="PANTHER" id="PTHR13832">
    <property type="entry name" value="PROTEIN PHOSPHATASE 2C"/>
    <property type="match status" value="1"/>
</dbReference>
<keyword evidence="5" id="KW-0378">Hydrolase</keyword>
<feature type="non-terminal residue" evidence="13">
    <location>
        <position position="1"/>
    </location>
</feature>
<evidence type="ECO:0000256" key="9">
    <source>
        <dbReference type="ARBA" id="ARBA00047761"/>
    </source>
</evidence>
<evidence type="ECO:0000256" key="5">
    <source>
        <dbReference type="ARBA" id="ARBA00022801"/>
    </source>
</evidence>
<dbReference type="Pfam" id="PF00481">
    <property type="entry name" value="PP2C"/>
    <property type="match status" value="1"/>
</dbReference>
<comment type="caution">
    <text evidence="13">The sequence shown here is derived from an EMBL/GenBank/DDBJ whole genome shotgun (WGS) entry which is preliminary data.</text>
</comment>
<evidence type="ECO:0000313" key="14">
    <source>
        <dbReference type="Proteomes" id="UP001165060"/>
    </source>
</evidence>
<keyword evidence="8" id="KW-0464">Manganese</keyword>
<reference evidence="13 14" key="1">
    <citation type="journal article" date="2023" name="Commun. Biol.">
        <title>Genome analysis of Parmales, the sister group of diatoms, reveals the evolutionary specialization of diatoms from phago-mixotrophs to photoautotrophs.</title>
        <authorList>
            <person name="Ban H."/>
            <person name="Sato S."/>
            <person name="Yoshikawa S."/>
            <person name="Yamada K."/>
            <person name="Nakamura Y."/>
            <person name="Ichinomiya M."/>
            <person name="Sato N."/>
            <person name="Blanc-Mathieu R."/>
            <person name="Endo H."/>
            <person name="Kuwata A."/>
            <person name="Ogata H."/>
        </authorList>
    </citation>
    <scope>NUCLEOTIDE SEQUENCE [LARGE SCALE GENOMIC DNA]</scope>
</reference>
<dbReference type="Proteomes" id="UP001165060">
    <property type="component" value="Unassembled WGS sequence"/>
</dbReference>
<dbReference type="PANTHER" id="PTHR13832:SF803">
    <property type="entry name" value="PROTEIN PHOSPHATASE 1G"/>
    <property type="match status" value="1"/>
</dbReference>
<dbReference type="InterPro" id="IPR002110">
    <property type="entry name" value="Ankyrin_rpt"/>
</dbReference>
<evidence type="ECO:0000256" key="6">
    <source>
        <dbReference type="ARBA" id="ARBA00022842"/>
    </source>
</evidence>
<dbReference type="PROSITE" id="PS50297">
    <property type="entry name" value="ANK_REP_REGION"/>
    <property type="match status" value="1"/>
</dbReference>
<keyword evidence="14" id="KW-1185">Reference proteome</keyword>
<dbReference type="EMBL" id="BRYB01000043">
    <property type="protein sequence ID" value="GMI21236.1"/>
    <property type="molecule type" value="Genomic_DNA"/>
</dbReference>
<evidence type="ECO:0000256" key="1">
    <source>
        <dbReference type="ARBA" id="ARBA00001936"/>
    </source>
</evidence>
<dbReference type="Pfam" id="PF12796">
    <property type="entry name" value="Ank_2"/>
    <property type="match status" value="1"/>
</dbReference>
<evidence type="ECO:0000256" key="2">
    <source>
        <dbReference type="ARBA" id="ARBA00006702"/>
    </source>
</evidence>
<dbReference type="Gene3D" id="1.25.40.20">
    <property type="entry name" value="Ankyrin repeat-containing domain"/>
    <property type="match status" value="1"/>
</dbReference>
<evidence type="ECO:0000313" key="13">
    <source>
        <dbReference type="EMBL" id="GMI21236.1"/>
    </source>
</evidence>
<evidence type="ECO:0000259" key="12">
    <source>
        <dbReference type="PROSITE" id="PS51746"/>
    </source>
</evidence>
<evidence type="ECO:0000256" key="4">
    <source>
        <dbReference type="ARBA" id="ARBA00022723"/>
    </source>
</evidence>
<dbReference type="SUPFAM" id="SSF48403">
    <property type="entry name" value="Ankyrin repeat"/>
    <property type="match status" value="1"/>
</dbReference>
<dbReference type="InterPro" id="IPR036770">
    <property type="entry name" value="Ankyrin_rpt-contain_sf"/>
</dbReference>
<name>A0ABQ6M7S7_9STRA</name>
<comment type="cofactor">
    <cofactor evidence="1">
        <name>Mn(2+)</name>
        <dbReference type="ChEBI" id="CHEBI:29035"/>
    </cofactor>
</comment>
<feature type="repeat" description="ANK" evidence="11">
    <location>
        <begin position="70"/>
        <end position="95"/>
    </location>
</feature>
<dbReference type="CDD" id="cd00143">
    <property type="entry name" value="PP2Cc"/>
    <property type="match status" value="1"/>
</dbReference>
<evidence type="ECO:0000256" key="3">
    <source>
        <dbReference type="ARBA" id="ARBA00013081"/>
    </source>
</evidence>
<comment type="catalytic activity">
    <reaction evidence="9">
        <text>O-phospho-L-seryl-[protein] + H2O = L-seryl-[protein] + phosphate</text>
        <dbReference type="Rhea" id="RHEA:20629"/>
        <dbReference type="Rhea" id="RHEA-COMP:9863"/>
        <dbReference type="Rhea" id="RHEA-COMP:11604"/>
        <dbReference type="ChEBI" id="CHEBI:15377"/>
        <dbReference type="ChEBI" id="CHEBI:29999"/>
        <dbReference type="ChEBI" id="CHEBI:43474"/>
        <dbReference type="ChEBI" id="CHEBI:83421"/>
        <dbReference type="EC" id="3.1.3.16"/>
    </reaction>
</comment>
<gene>
    <name evidence="13" type="ORF">TeGR_g11817</name>
</gene>
<dbReference type="SMART" id="SM00248">
    <property type="entry name" value="ANK"/>
    <property type="match status" value="2"/>
</dbReference>
<comment type="catalytic activity">
    <reaction evidence="10">
        <text>O-phospho-L-threonyl-[protein] + H2O = L-threonyl-[protein] + phosphate</text>
        <dbReference type="Rhea" id="RHEA:47004"/>
        <dbReference type="Rhea" id="RHEA-COMP:11060"/>
        <dbReference type="Rhea" id="RHEA-COMP:11605"/>
        <dbReference type="ChEBI" id="CHEBI:15377"/>
        <dbReference type="ChEBI" id="CHEBI:30013"/>
        <dbReference type="ChEBI" id="CHEBI:43474"/>
        <dbReference type="ChEBI" id="CHEBI:61977"/>
        <dbReference type="EC" id="3.1.3.16"/>
    </reaction>
</comment>
<accession>A0ABQ6M7S7</accession>
<keyword evidence="7" id="KW-0904">Protein phosphatase</keyword>
<dbReference type="InterPro" id="IPR015655">
    <property type="entry name" value="PP2C"/>
</dbReference>
<keyword evidence="11" id="KW-0040">ANK repeat</keyword>
<evidence type="ECO:0000256" key="10">
    <source>
        <dbReference type="ARBA" id="ARBA00048336"/>
    </source>
</evidence>
<dbReference type="PROSITE" id="PS51746">
    <property type="entry name" value="PPM_2"/>
    <property type="match status" value="1"/>
</dbReference>
<dbReference type="PROSITE" id="PS50088">
    <property type="entry name" value="ANK_REPEAT"/>
    <property type="match status" value="1"/>
</dbReference>
<protein>
    <recommendedName>
        <fullName evidence="3">protein-serine/threonine phosphatase</fullName>
        <ecNumber evidence="3">3.1.3.16</ecNumber>
    </recommendedName>
</protein>
<dbReference type="SMART" id="SM00332">
    <property type="entry name" value="PP2Cc"/>
    <property type="match status" value="1"/>
</dbReference>
<evidence type="ECO:0000256" key="11">
    <source>
        <dbReference type="PROSITE-ProRule" id="PRU00023"/>
    </source>
</evidence>
<dbReference type="SUPFAM" id="SSF81606">
    <property type="entry name" value="PP2C-like"/>
    <property type="match status" value="1"/>
</dbReference>
<organism evidence="13 14">
    <name type="scientific">Tetraparma gracilis</name>
    <dbReference type="NCBI Taxonomy" id="2962635"/>
    <lineage>
        <taxon>Eukaryota</taxon>
        <taxon>Sar</taxon>
        <taxon>Stramenopiles</taxon>
        <taxon>Ochrophyta</taxon>
        <taxon>Bolidophyceae</taxon>
        <taxon>Parmales</taxon>
        <taxon>Triparmaceae</taxon>
        <taxon>Tetraparma</taxon>
    </lineage>
</organism>
<proteinExistence type="inferred from homology"/>
<evidence type="ECO:0000256" key="8">
    <source>
        <dbReference type="ARBA" id="ARBA00023211"/>
    </source>
</evidence>
<evidence type="ECO:0000256" key="7">
    <source>
        <dbReference type="ARBA" id="ARBA00022912"/>
    </source>
</evidence>
<dbReference type="Gene3D" id="3.60.40.10">
    <property type="entry name" value="PPM-type phosphatase domain"/>
    <property type="match status" value="1"/>
</dbReference>
<sequence length="471" mass="49454">EQVLSACAATALQLASPASAWSSVKNFFTYILPAKLPMPAKKIAKVRELVRADPGLLRVRSTGNLTLAMDGWTPLHAVAAKGNAQLVEVLIELDALARPSPPSPSYESLLDLKDMQGRTALHVACMSGELPCARLLHAAMRAYSPSPLYDPVGPAAPVDLAGRTPMGWAHATASEHGSLQARKVHAALPGLTDLLNVLVATPAWTKRADPNDDDGSALPLALEDACLKADSAMLDGDAAFEGGSTGIVGLVTGRFLHVCNVGDSRAVLVKAAPGSSSGVTSEPMSTDHTPNMPGEAERVARAGMEVVDASYAEPDGTKVEAWKVSKGPKEKLGMSRAFGDFAYKRSEVEGLGLWEQAVISKPTIVSRERSGADRWLVLACDGIWDVMGNAECGDFVDATYARLAAEAGDRSAGQVLASVCDELCRECLRKGSEDNMTAMIVKLDGNVLAVQGGGGLESGMRRLDLKGEGGE</sequence>
<dbReference type="InterPro" id="IPR001932">
    <property type="entry name" value="PPM-type_phosphatase-like_dom"/>
</dbReference>
<feature type="domain" description="PPM-type phosphatase" evidence="12">
    <location>
        <begin position="151"/>
        <end position="443"/>
    </location>
</feature>
<keyword evidence="6" id="KW-0460">Magnesium</keyword>